<gene>
    <name evidence="1" type="ORF">G7077_12600</name>
</gene>
<dbReference type="KEGG" id="spii:G7077_12600"/>
<accession>A0A6G7YSA8</accession>
<organism evidence="1 2">
    <name type="scientific">Sphingomonas piscis</name>
    <dbReference type="NCBI Taxonomy" id="2714943"/>
    <lineage>
        <taxon>Bacteria</taxon>
        <taxon>Pseudomonadati</taxon>
        <taxon>Pseudomonadota</taxon>
        <taxon>Alphaproteobacteria</taxon>
        <taxon>Sphingomonadales</taxon>
        <taxon>Sphingomonadaceae</taxon>
        <taxon>Sphingomonas</taxon>
    </lineage>
</organism>
<protein>
    <recommendedName>
        <fullName evidence="3">Transcriptional regulator</fullName>
    </recommendedName>
</protein>
<reference evidence="1 2" key="1">
    <citation type="submission" date="2020-03" db="EMBL/GenBank/DDBJ databases">
        <title>Sphingomonas sp. nov., isolated from fish.</title>
        <authorList>
            <person name="Hyun D.-W."/>
            <person name="Bae J.-W."/>
        </authorList>
    </citation>
    <scope>NUCLEOTIDE SEQUENCE [LARGE SCALE GENOMIC DNA]</scope>
    <source>
        <strain evidence="1 2">HDW15B</strain>
    </source>
</reference>
<evidence type="ECO:0000313" key="2">
    <source>
        <dbReference type="Proteomes" id="UP000503222"/>
    </source>
</evidence>
<dbReference type="AlphaFoldDB" id="A0A6G7YSA8"/>
<dbReference type="RefSeq" id="WP_166412006.1">
    <property type="nucleotide sequence ID" value="NZ_CP049869.1"/>
</dbReference>
<keyword evidence="2" id="KW-1185">Reference proteome</keyword>
<proteinExistence type="predicted"/>
<evidence type="ECO:0008006" key="3">
    <source>
        <dbReference type="Google" id="ProtNLM"/>
    </source>
</evidence>
<name>A0A6G7YSA8_9SPHN</name>
<evidence type="ECO:0000313" key="1">
    <source>
        <dbReference type="EMBL" id="QIK79619.1"/>
    </source>
</evidence>
<sequence length="101" mass="11219">MITFNRSRHAAFGGGLFADPAWDLLLQIFLADLSHSELSEDRLLGSIDVPNSVAVRWLTSLSERGDVEFDRVGGQPLVRLSKRGRNAMEQLFDQSPESPCC</sequence>
<dbReference type="EMBL" id="CP049869">
    <property type="protein sequence ID" value="QIK79619.1"/>
    <property type="molecule type" value="Genomic_DNA"/>
</dbReference>
<dbReference type="Proteomes" id="UP000503222">
    <property type="component" value="Chromosome"/>
</dbReference>